<organism evidence="1 2">
    <name type="scientific">Mesobaculum littorinae</name>
    <dbReference type="NCBI Taxonomy" id="2486419"/>
    <lineage>
        <taxon>Bacteria</taxon>
        <taxon>Pseudomonadati</taxon>
        <taxon>Pseudomonadota</taxon>
        <taxon>Alphaproteobacteria</taxon>
        <taxon>Rhodobacterales</taxon>
        <taxon>Roseobacteraceae</taxon>
        <taxon>Mesobaculum</taxon>
    </lineage>
</organism>
<accession>A0A438AHU7</accession>
<dbReference type="GO" id="GO:0006355">
    <property type="term" value="P:regulation of DNA-templated transcription"/>
    <property type="evidence" value="ECO:0007669"/>
    <property type="project" value="InterPro"/>
</dbReference>
<dbReference type="Gene3D" id="1.10.1220.10">
    <property type="entry name" value="Met repressor-like"/>
    <property type="match status" value="1"/>
</dbReference>
<reference evidence="1 2" key="1">
    <citation type="submission" date="2018-11" db="EMBL/GenBank/DDBJ databases">
        <title>Mesobaculum littorinae gen. nov., sp. nov., isolated from Littorina scabra that represents a novel genus of the order Rhodobacteraceae.</title>
        <authorList>
            <person name="Li F."/>
        </authorList>
    </citation>
    <scope>NUCLEOTIDE SEQUENCE [LARGE SCALE GENOMIC DNA]</scope>
    <source>
        <strain evidence="1 2">M0103</strain>
    </source>
</reference>
<keyword evidence="2" id="KW-1185">Reference proteome</keyword>
<dbReference type="EMBL" id="RQXX01000003">
    <property type="protein sequence ID" value="RVV98234.1"/>
    <property type="molecule type" value="Genomic_DNA"/>
</dbReference>
<dbReference type="InterPro" id="IPR013321">
    <property type="entry name" value="Arc_rbn_hlx_hlx"/>
</dbReference>
<dbReference type="OrthoDB" id="2389872at2"/>
<gene>
    <name evidence="1" type="ORF">EKE94_10660</name>
</gene>
<evidence type="ECO:0000313" key="2">
    <source>
        <dbReference type="Proteomes" id="UP000285908"/>
    </source>
</evidence>
<dbReference type="Proteomes" id="UP000285908">
    <property type="component" value="Unassembled WGS sequence"/>
</dbReference>
<sequence length="59" mass="6617">MDDAIAVALKKHEIKSGRSTEAEHDKILEQALRFGQNPDFWSEARQRRVNSILSAPSPA</sequence>
<name>A0A438AHU7_9RHOB</name>
<dbReference type="AlphaFoldDB" id="A0A438AHU7"/>
<protein>
    <submittedName>
        <fullName evidence="1">Uncharacterized protein</fullName>
    </submittedName>
</protein>
<evidence type="ECO:0000313" key="1">
    <source>
        <dbReference type="EMBL" id="RVV98234.1"/>
    </source>
</evidence>
<comment type="caution">
    <text evidence="1">The sequence shown here is derived from an EMBL/GenBank/DDBJ whole genome shotgun (WGS) entry which is preliminary data.</text>
</comment>
<proteinExistence type="predicted"/>